<feature type="compositionally biased region" description="Low complexity" evidence="1">
    <location>
        <begin position="203"/>
        <end position="245"/>
    </location>
</feature>
<evidence type="ECO:0000313" key="2">
    <source>
        <dbReference type="EMBL" id="QEU89392.1"/>
    </source>
</evidence>
<evidence type="ECO:0000256" key="1">
    <source>
        <dbReference type="SAM" id="MobiDB-lite"/>
    </source>
</evidence>
<feature type="region of interest" description="Disordered" evidence="1">
    <location>
        <begin position="75"/>
        <end position="94"/>
    </location>
</feature>
<protein>
    <submittedName>
        <fullName evidence="2">DUF3558 domain-containing protein</fullName>
    </submittedName>
</protein>
<dbReference type="Proteomes" id="UP000327143">
    <property type="component" value="Chromosome"/>
</dbReference>
<sequence>MRYTLSAGGAPLRQANNQRGHWGNTSEDAGNPAGPPARTHTVERSPAVQRRVYVPGVAALLAAVLAGCTGGSGDGGTADNSNPGSAGTATQAAQPGRYATLPEPCGVVGDRTLEELLPGLRELTDETQREKAYAGEATLTYDTDRKVGCRWKVESAEATDHLLVDFERIVSYDNAVSDDSQAEQLFARKRAAAHLPEPQATRSGSTGTDSSPSADPSSSPSSSDSPSGSSSPPPSSGSSSASDSPADLQPRLLEGLGDEAFLDDALDSSGSTAQQRTVTVAFRTSNVIVTVEYAEQPAVVGVAPDSKEMQDRARKLASRLADSLSG</sequence>
<evidence type="ECO:0000313" key="3">
    <source>
        <dbReference type="Proteomes" id="UP000327143"/>
    </source>
</evidence>
<gene>
    <name evidence="2" type="ORF">CP969_22275</name>
</gene>
<keyword evidence="3" id="KW-1185">Reference proteome</keyword>
<feature type="compositionally biased region" description="Polar residues" evidence="1">
    <location>
        <begin position="14"/>
        <end position="28"/>
    </location>
</feature>
<feature type="compositionally biased region" description="Acidic residues" evidence="1">
    <location>
        <begin position="256"/>
        <end position="266"/>
    </location>
</feature>
<feature type="compositionally biased region" description="Polar residues" evidence="1">
    <location>
        <begin position="83"/>
        <end position="93"/>
    </location>
</feature>
<reference evidence="2 3" key="1">
    <citation type="submission" date="2017-09" db="EMBL/GenBank/DDBJ databases">
        <authorList>
            <person name="Lee N."/>
            <person name="Cho B.-K."/>
        </authorList>
    </citation>
    <scope>NUCLEOTIDE SEQUENCE [LARGE SCALE GENOMIC DNA]</scope>
    <source>
        <strain evidence="2 3">ATCC 39115</strain>
    </source>
</reference>
<proteinExistence type="predicted"/>
<name>A0ABX6AQ95_STRVD</name>
<accession>A0ABX6AQ95</accession>
<organism evidence="2 3">
    <name type="scientific">Streptomyces viridosporus T7A</name>
    <dbReference type="NCBI Taxonomy" id="665577"/>
    <lineage>
        <taxon>Bacteria</taxon>
        <taxon>Bacillati</taxon>
        <taxon>Actinomycetota</taxon>
        <taxon>Actinomycetes</taxon>
        <taxon>Kitasatosporales</taxon>
        <taxon>Streptomycetaceae</taxon>
        <taxon>Streptomyces</taxon>
    </lineage>
</organism>
<feature type="region of interest" description="Disordered" evidence="1">
    <location>
        <begin position="193"/>
        <end position="275"/>
    </location>
</feature>
<feature type="region of interest" description="Disordered" evidence="1">
    <location>
        <begin position="1"/>
        <end position="45"/>
    </location>
</feature>
<dbReference type="EMBL" id="CP023700">
    <property type="protein sequence ID" value="QEU89392.1"/>
    <property type="molecule type" value="Genomic_DNA"/>
</dbReference>